<evidence type="ECO:0000313" key="1">
    <source>
        <dbReference type="EMBL" id="WNR42918.1"/>
    </source>
</evidence>
<gene>
    <name evidence="1" type="ORF">MJB10_17570</name>
</gene>
<dbReference type="AlphaFoldDB" id="A0AA96RH45"/>
<proteinExistence type="predicted"/>
<keyword evidence="2" id="KW-1185">Reference proteome</keyword>
<accession>A0AA96RH45</accession>
<evidence type="ECO:0000313" key="2">
    <source>
        <dbReference type="Proteomes" id="UP001304650"/>
    </source>
</evidence>
<dbReference type="RefSeq" id="WP_314796761.1">
    <property type="nucleotide sequence ID" value="NZ_CP130319.1"/>
</dbReference>
<dbReference type="KEGG" id="proo:MJB10_17570"/>
<dbReference type="EMBL" id="CP130319">
    <property type="protein sequence ID" value="WNR42918.1"/>
    <property type="molecule type" value="Genomic_DNA"/>
</dbReference>
<sequence length="146" mass="17244">MLKIDNNEHYITPSYLTDSLGDFVDAIIRLKPEFVDADEVKGYSCFEWDCEPAIYKWFLYNEPDNKVRIKILVYADEFQASAKETINGICDFDNLVSKIVSGYIQLKEYITKRRNIEVKVFNQDEWNEYYHSSFDEELSLLKKALN</sequence>
<organism evidence="1 2">
    <name type="scientific">Paenibacillus roseopurpureus</name>
    <dbReference type="NCBI Taxonomy" id="2918901"/>
    <lineage>
        <taxon>Bacteria</taxon>
        <taxon>Bacillati</taxon>
        <taxon>Bacillota</taxon>
        <taxon>Bacilli</taxon>
        <taxon>Bacillales</taxon>
        <taxon>Paenibacillaceae</taxon>
        <taxon>Paenibacillus</taxon>
    </lineage>
</organism>
<name>A0AA96RH45_9BACL</name>
<reference evidence="1" key="1">
    <citation type="submission" date="2022-02" db="EMBL/GenBank/DDBJ databases">
        <title>Paenibacillus sp. MBLB1832 Whole Genome Shotgun Sequencing.</title>
        <authorList>
            <person name="Hwang C.Y."/>
            <person name="Cho E.-S."/>
            <person name="Seo M.-J."/>
        </authorList>
    </citation>
    <scope>NUCLEOTIDE SEQUENCE</scope>
    <source>
        <strain evidence="1">MBLB1832</strain>
    </source>
</reference>
<protein>
    <submittedName>
        <fullName evidence="1">Uncharacterized protein</fullName>
    </submittedName>
</protein>
<dbReference type="Proteomes" id="UP001304650">
    <property type="component" value="Chromosome"/>
</dbReference>